<evidence type="ECO:0000256" key="2">
    <source>
        <dbReference type="ARBA" id="ARBA00022833"/>
    </source>
</evidence>
<dbReference type="EMBL" id="JAKKPZ010000019">
    <property type="protein sequence ID" value="KAI1712236.1"/>
    <property type="molecule type" value="Genomic_DNA"/>
</dbReference>
<dbReference type="Gene3D" id="4.10.1040.10">
    <property type="entry name" value="DM DNA-binding domain"/>
    <property type="match status" value="1"/>
</dbReference>
<proteinExistence type="predicted"/>
<dbReference type="GO" id="GO:0005634">
    <property type="term" value="C:nucleus"/>
    <property type="evidence" value="ECO:0007669"/>
    <property type="project" value="UniProtKB-SubCell"/>
</dbReference>
<keyword evidence="9" id="KW-1185">Reference proteome</keyword>
<accession>A0AAD4N046</accession>
<dbReference type="SUPFAM" id="SSF82927">
    <property type="entry name" value="Cysteine-rich DNA binding domain, (DM domain)"/>
    <property type="match status" value="1"/>
</dbReference>
<feature type="DNA-binding region" description="DM" evidence="5">
    <location>
        <begin position="8"/>
        <end position="56"/>
    </location>
</feature>
<sequence length="153" mass="17600">MPKEQYMCQLCANHGRFNQPKKGHKQRCPHRNCVCHLCALNNRRRELDQMERQLRHSEDNAQKGSCNIPNKNGSGIRSNESSKLQIRSEKSEDHVTFSKSARELNDKIGAQVHQRMVFVSGSDQSKSLKKTIQFIAGKRKRSTFHSIELLIAK</sequence>
<feature type="compositionally biased region" description="Polar residues" evidence="6">
    <location>
        <begin position="62"/>
        <end position="85"/>
    </location>
</feature>
<dbReference type="Proteomes" id="UP001201812">
    <property type="component" value="Unassembled WGS sequence"/>
</dbReference>
<comment type="caution">
    <text evidence="8">The sequence shown here is derived from an EMBL/GenBank/DDBJ whole genome shotgun (WGS) entry which is preliminary data.</text>
</comment>
<dbReference type="GO" id="GO:0046872">
    <property type="term" value="F:metal ion binding"/>
    <property type="evidence" value="ECO:0007669"/>
    <property type="project" value="UniProtKB-KW"/>
</dbReference>
<feature type="region of interest" description="Disordered" evidence="6">
    <location>
        <begin position="54"/>
        <end position="92"/>
    </location>
</feature>
<feature type="domain" description="DM" evidence="7">
    <location>
        <begin position="8"/>
        <end position="56"/>
    </location>
</feature>
<evidence type="ECO:0000256" key="1">
    <source>
        <dbReference type="ARBA" id="ARBA00022723"/>
    </source>
</evidence>
<dbReference type="InterPro" id="IPR001275">
    <property type="entry name" value="DM_DNA-bd"/>
</dbReference>
<dbReference type="Pfam" id="PF00751">
    <property type="entry name" value="DM"/>
    <property type="match status" value="1"/>
</dbReference>
<gene>
    <name evidence="8" type="ORF">DdX_09786</name>
</gene>
<reference evidence="8" key="1">
    <citation type="submission" date="2022-01" db="EMBL/GenBank/DDBJ databases">
        <title>Genome Sequence Resource for Two Populations of Ditylenchus destructor, the Migratory Endoparasitic Phytonematode.</title>
        <authorList>
            <person name="Zhang H."/>
            <person name="Lin R."/>
            <person name="Xie B."/>
        </authorList>
    </citation>
    <scope>NUCLEOTIDE SEQUENCE</scope>
    <source>
        <strain evidence="8">BazhouSP</strain>
    </source>
</reference>
<dbReference type="SMART" id="SM00301">
    <property type="entry name" value="DM"/>
    <property type="match status" value="1"/>
</dbReference>
<protein>
    <submittedName>
        <fullName evidence="8">DM DNA binding domain-containing protein</fullName>
    </submittedName>
</protein>
<evidence type="ECO:0000256" key="4">
    <source>
        <dbReference type="ARBA" id="ARBA00023242"/>
    </source>
</evidence>
<keyword evidence="3 5" id="KW-0238">DNA-binding</keyword>
<dbReference type="GO" id="GO:0043565">
    <property type="term" value="F:sequence-specific DNA binding"/>
    <property type="evidence" value="ECO:0007669"/>
    <property type="project" value="InterPro"/>
</dbReference>
<evidence type="ECO:0000256" key="6">
    <source>
        <dbReference type="SAM" id="MobiDB-lite"/>
    </source>
</evidence>
<keyword evidence="2 5" id="KW-0862">Zinc</keyword>
<dbReference type="GO" id="GO:0006355">
    <property type="term" value="P:regulation of DNA-templated transcription"/>
    <property type="evidence" value="ECO:0007669"/>
    <property type="project" value="InterPro"/>
</dbReference>
<comment type="subcellular location">
    <subcellularLocation>
        <location evidence="5">Nucleus</location>
    </subcellularLocation>
</comment>
<name>A0AAD4N046_9BILA</name>
<dbReference type="PROSITE" id="PS50809">
    <property type="entry name" value="DM_2"/>
    <property type="match status" value="1"/>
</dbReference>
<keyword evidence="1 5" id="KW-0479">Metal-binding</keyword>
<evidence type="ECO:0000313" key="8">
    <source>
        <dbReference type="EMBL" id="KAI1712236.1"/>
    </source>
</evidence>
<dbReference type="InterPro" id="IPR036407">
    <property type="entry name" value="DM_DNA-bd_sf"/>
</dbReference>
<dbReference type="AlphaFoldDB" id="A0AAD4N046"/>
<evidence type="ECO:0000256" key="5">
    <source>
        <dbReference type="PROSITE-ProRule" id="PRU00070"/>
    </source>
</evidence>
<organism evidence="8 9">
    <name type="scientific">Ditylenchus destructor</name>
    <dbReference type="NCBI Taxonomy" id="166010"/>
    <lineage>
        <taxon>Eukaryota</taxon>
        <taxon>Metazoa</taxon>
        <taxon>Ecdysozoa</taxon>
        <taxon>Nematoda</taxon>
        <taxon>Chromadorea</taxon>
        <taxon>Rhabditida</taxon>
        <taxon>Tylenchina</taxon>
        <taxon>Tylenchomorpha</taxon>
        <taxon>Sphaerularioidea</taxon>
        <taxon>Anguinidae</taxon>
        <taxon>Anguininae</taxon>
        <taxon>Ditylenchus</taxon>
    </lineage>
</organism>
<evidence type="ECO:0000256" key="3">
    <source>
        <dbReference type="ARBA" id="ARBA00023125"/>
    </source>
</evidence>
<keyword evidence="4 5" id="KW-0539">Nucleus</keyword>
<evidence type="ECO:0000259" key="7">
    <source>
        <dbReference type="PROSITE" id="PS50809"/>
    </source>
</evidence>
<evidence type="ECO:0000313" key="9">
    <source>
        <dbReference type="Proteomes" id="UP001201812"/>
    </source>
</evidence>